<evidence type="ECO:0000313" key="2">
    <source>
        <dbReference type="Proteomes" id="UP000467700"/>
    </source>
</evidence>
<gene>
    <name evidence="1" type="ORF">AAE3_LOCUS10488</name>
</gene>
<keyword evidence="2" id="KW-1185">Reference proteome</keyword>
<organism evidence="1 2">
    <name type="scientific">Cyclocybe aegerita</name>
    <name type="common">Black poplar mushroom</name>
    <name type="synonym">Agrocybe aegerita</name>
    <dbReference type="NCBI Taxonomy" id="1973307"/>
    <lineage>
        <taxon>Eukaryota</taxon>
        <taxon>Fungi</taxon>
        <taxon>Dikarya</taxon>
        <taxon>Basidiomycota</taxon>
        <taxon>Agaricomycotina</taxon>
        <taxon>Agaricomycetes</taxon>
        <taxon>Agaricomycetidae</taxon>
        <taxon>Agaricales</taxon>
        <taxon>Agaricineae</taxon>
        <taxon>Bolbitiaceae</taxon>
        <taxon>Cyclocybe</taxon>
    </lineage>
</organism>
<dbReference type="AlphaFoldDB" id="A0A8S0X603"/>
<protein>
    <submittedName>
        <fullName evidence="1">Uncharacterized protein</fullName>
    </submittedName>
</protein>
<comment type="caution">
    <text evidence="1">The sequence shown here is derived from an EMBL/GenBank/DDBJ whole genome shotgun (WGS) entry which is preliminary data.</text>
</comment>
<evidence type="ECO:0000313" key="1">
    <source>
        <dbReference type="EMBL" id="CAA7268292.1"/>
    </source>
</evidence>
<dbReference type="Proteomes" id="UP000467700">
    <property type="component" value="Unassembled WGS sequence"/>
</dbReference>
<reference evidence="1 2" key="1">
    <citation type="submission" date="2020-01" db="EMBL/GenBank/DDBJ databases">
        <authorList>
            <person name="Gupta K D."/>
        </authorList>
    </citation>
    <scope>NUCLEOTIDE SEQUENCE [LARGE SCALE GENOMIC DNA]</scope>
</reference>
<dbReference type="EMBL" id="CACVBS010000067">
    <property type="protein sequence ID" value="CAA7268292.1"/>
    <property type="molecule type" value="Genomic_DNA"/>
</dbReference>
<name>A0A8S0X603_CYCAE</name>
<proteinExistence type="predicted"/>
<sequence>MTPLPYLITIRHPYRKYHPPPPRTSASLGIASSNNFNIHIAPDSRCPNFPNSPTSIRNLSPPLPLSALHVRLPNPRRTSAITADSLALHPSSFKFQAHPEPHKDFLAEHASLLLLAYVSISSHALQVFIYTETLALVHAPTGSQWRRVRVSLSISSSFAG</sequence>
<accession>A0A8S0X603</accession>